<dbReference type="Gene3D" id="3.50.4.10">
    <property type="entry name" value="Hepatocyte Growth Factor"/>
    <property type="match status" value="1"/>
</dbReference>
<dbReference type="Pfam" id="PF11974">
    <property type="entry name" value="bMG3"/>
    <property type="match status" value="1"/>
</dbReference>
<proteinExistence type="inferred from homology"/>
<dbReference type="SMART" id="SM00223">
    <property type="entry name" value="APPLE"/>
    <property type="match status" value="1"/>
</dbReference>
<protein>
    <submittedName>
        <fullName evidence="9">Alpha-2-macroglobulin family protein</fullName>
    </submittedName>
</protein>
<evidence type="ECO:0000313" key="10">
    <source>
        <dbReference type="Proteomes" id="UP001428774"/>
    </source>
</evidence>
<dbReference type="InterPro" id="IPR008930">
    <property type="entry name" value="Terpenoid_cyclase/PrenylTrfase"/>
</dbReference>
<dbReference type="InterPro" id="IPR051802">
    <property type="entry name" value="YfhM-like"/>
</dbReference>
<dbReference type="InterPro" id="IPR049120">
    <property type="entry name" value="A2M_bMG2"/>
</dbReference>
<dbReference type="RefSeq" id="WP_347166427.1">
    <property type="nucleotide sequence ID" value="NZ_JBDNCH010000002.1"/>
</dbReference>
<dbReference type="InterPro" id="IPR002890">
    <property type="entry name" value="MG2"/>
</dbReference>
<dbReference type="SMART" id="SM01360">
    <property type="entry name" value="A2M"/>
    <property type="match status" value="1"/>
</dbReference>
<evidence type="ECO:0000259" key="7">
    <source>
        <dbReference type="SMART" id="SM01359"/>
    </source>
</evidence>
<feature type="domain" description="Alpha-2-macroglobulin bait region" evidence="7">
    <location>
        <begin position="950"/>
        <end position="1094"/>
    </location>
</feature>
<dbReference type="GO" id="GO:0005615">
    <property type="term" value="C:extracellular space"/>
    <property type="evidence" value="ECO:0007669"/>
    <property type="project" value="InterPro"/>
</dbReference>
<dbReference type="PIRSF" id="PIRSF038980">
    <property type="entry name" value="A2M_bac"/>
    <property type="match status" value="1"/>
</dbReference>
<evidence type="ECO:0000256" key="3">
    <source>
        <dbReference type="ARBA" id="ARBA00022737"/>
    </source>
</evidence>
<evidence type="ECO:0000259" key="6">
    <source>
        <dbReference type="SMART" id="SM00223"/>
    </source>
</evidence>
<dbReference type="Pfam" id="PF01835">
    <property type="entry name" value="MG2"/>
    <property type="match status" value="1"/>
</dbReference>
<organism evidence="9 10">
    <name type="scientific">Ponticoccus litoralis</name>
    <dbReference type="NCBI Taxonomy" id="422297"/>
    <lineage>
        <taxon>Bacteria</taxon>
        <taxon>Pseudomonadati</taxon>
        <taxon>Pseudomonadota</taxon>
        <taxon>Alphaproteobacteria</taxon>
        <taxon>Rhodobacterales</taxon>
        <taxon>Roseobacteraceae</taxon>
        <taxon>Ponticoccus</taxon>
    </lineage>
</organism>
<dbReference type="InterPro" id="IPR041203">
    <property type="entry name" value="Bact_A2M_MG5"/>
</dbReference>
<dbReference type="Pfam" id="PF07703">
    <property type="entry name" value="A2M_BRD"/>
    <property type="match status" value="1"/>
</dbReference>
<dbReference type="Pfam" id="PF21142">
    <property type="entry name" value="A2M_bMG2"/>
    <property type="match status" value="1"/>
</dbReference>
<dbReference type="InterPro" id="IPR000177">
    <property type="entry name" value="Apple"/>
</dbReference>
<comment type="caution">
    <text evidence="9">The sequence shown here is derived from an EMBL/GenBank/DDBJ whole genome shotgun (WGS) entry which is preliminary data.</text>
</comment>
<dbReference type="EMBL" id="JBDNCH010000002">
    <property type="protein sequence ID" value="MEN9061342.1"/>
    <property type="molecule type" value="Genomic_DNA"/>
</dbReference>
<dbReference type="Gene3D" id="2.60.40.1930">
    <property type="match status" value="1"/>
</dbReference>
<dbReference type="InterPro" id="IPR041462">
    <property type="entry name" value="Bact_A2M_MG6"/>
</dbReference>
<keyword evidence="10" id="KW-1185">Reference proteome</keyword>
<dbReference type="PANTHER" id="PTHR40094:SF1">
    <property type="entry name" value="UBIQUITIN DOMAIN-CONTAINING PROTEIN"/>
    <property type="match status" value="1"/>
</dbReference>
<dbReference type="CDD" id="cd02891">
    <property type="entry name" value="A2M_like"/>
    <property type="match status" value="1"/>
</dbReference>
<dbReference type="Pfam" id="PF17962">
    <property type="entry name" value="bMG6"/>
    <property type="match status" value="1"/>
</dbReference>
<feature type="signal peptide" evidence="5">
    <location>
        <begin position="1"/>
        <end position="19"/>
    </location>
</feature>
<sequence length="1810" mass="192884">MRPVALALALGLAGLSAHAQDLIPDRRLVVTRDIDYRGNDLSALFDTTLDSCQRLCLNDPACMAFTFNSRSNSCFPKSTVTDRETYQGAISARVVDVDAALIAQGETRAGDLDFLRGSDLENARKEAEAMAERHAGGQYSETALTDAATQAREAGNLRDAIHWTGAALAQSDSPALWLQYAEWSVDYADTLSGADQRRYRGRALTATINAYLRADSDAQRSTALYQMALALEADRRGRQMIPALRLAESIASRADTSALLDEAIQKYGFRIAEHTVEADSADPRICAEFNETLSRAGQDYAPYVRLPDPRMAVTHDDQRICVTGVEHGQRYTITFRSGLPSESGEELARDVEITAYVRDRSPSVVFPGRAYVLPRTEDAGLPLETVNLDAVDLVLRRVSDRNLIRALQDNYFGQPLNEYEEQYFASDIAEEVWTGTGAVQNTLNTDMLTRLPMGEALKGRPAGIYALTASVADAGDDNNARATQWFILSDIGLTTMQGSDGLTVFARHLGSAEPLAGLEVSLLAQANRVLDTVQTDAEGIARFDAGLLRGTAGAAPALVMAQDGEADLAFLSLTDPAFDLSDRGVAGRAPAGPLDAFLATDRGAYRAGEQIHVTALLRDAQAEAVADVPLTAILMRPDGVEYARHLSNGAGAGGHVFTLPLGGDVPRGTWRLDLFADVDAAALASDTLLVEDFVPERIDFELLLPETPINPLAPPPLGVEARYLFGAPGADLAIEGELRLSTSNTLDAFPGYHFGRHDEDRAVRSGTFPADLVTDEAGKAQLRLPLQEIDALGRPLSARVTLRLSEASGRPVERSVTRAVAPETAMIGIRPAFDGTLSEGATARFDVIALGPDLSPVEMPVTWTVNRVNTRYQWYQQYGSWNWEPVTTREAVARGEGTLGADPLRIEAATDWGAYEVVVERADGAYLAASTSFSSGWYAAASERDTPDMLEMSLDAEAYAPGETATLRMVPRYAGKALVTVLADRVVSMQAIEVSEGENTLQLPVTADWGAGVYVTAQVIRPMDVSAGQNPARALGLTHAAVDPGPRALAVSLDAPTETAPRETLSAAVMIDGLAEGATAHATVAAVDLGILNLTGFETPDPAGYYFGQRRLGVEIRDIYGRLIDGSNGAMGTIRSGGDGGASMSLQSPPPTEALVAFFSGPVTVGADGRAEVSFDLPDFNGTVRLMAVAWSPEGVGAAEADVIVRDPVVISASMPRFLAPGDESRLLVELTHTSGPAGEMPFALTSDGVALEATAIPGSVTLEGGGKLSLSVPLTGGEIGDHGITLALTTPDGKRLTKDLTLGVRANDPATGSTLRLSLASGQTFTLDDSILAGLRPESAEVLVSAGALARFDAPGLLASLDRYPYGCTEQVTSKALPLLYLSSVAEPLGFGNRDRIALRIEQAMTQILTRQASNGAFGLWGAYSGDFWLDAYVTDFLSRARAAGHEVPKVAWQNALDNLKNRIAYAPDFDEGGEDIAYALMVLAREGRAAMGDLRYYADEKADALSTPLAQAQLGAALASYGDQPRADRLFAKAAARIANRQEATAQAWRADYGSVLRDAAGVLSLAVEARSEAVDREALTARIAAADGPLSTQEQAWSLLAAHAMVQDPTVSGLALNDQPLSGPFVRRLDGATLEPQRLTNTAQTPTFVTVTALGVPEGATEAAGYGYGITRDYYRLDGQPADLASLKAGDRLVAVLTVKPAEDVQARLIVDDALPAGFEIDNPSLLRAGDIGALDWLETSETEHSEFRTDRFVAALDQRDAEPLRLAYVLRAVSPGTFHHPAALVEDMYRPEYRATTASGSVIIAE</sequence>
<dbReference type="SMART" id="SM01359">
    <property type="entry name" value="A2M_N_2"/>
    <property type="match status" value="1"/>
</dbReference>
<dbReference type="Pfam" id="PF17972">
    <property type="entry name" value="bMG5"/>
    <property type="match status" value="1"/>
</dbReference>
<keyword evidence="2 5" id="KW-0732">Signal</keyword>
<dbReference type="Proteomes" id="UP001428774">
    <property type="component" value="Unassembled WGS sequence"/>
</dbReference>
<dbReference type="Pfam" id="PF00207">
    <property type="entry name" value="A2M"/>
    <property type="match status" value="1"/>
</dbReference>
<dbReference type="Gene3D" id="1.50.10.20">
    <property type="match status" value="1"/>
</dbReference>
<dbReference type="Pfam" id="PF00024">
    <property type="entry name" value="PAN_1"/>
    <property type="match status" value="1"/>
</dbReference>
<keyword evidence="3" id="KW-0677">Repeat</keyword>
<dbReference type="Pfam" id="PF17973">
    <property type="entry name" value="bMG10"/>
    <property type="match status" value="1"/>
</dbReference>
<dbReference type="GO" id="GO:0004866">
    <property type="term" value="F:endopeptidase inhibitor activity"/>
    <property type="evidence" value="ECO:0007669"/>
    <property type="project" value="InterPro"/>
</dbReference>
<name>A0AAW9SEX1_9RHOB</name>
<dbReference type="InterPro" id="IPR011625">
    <property type="entry name" value="A2M_N_BRD"/>
</dbReference>
<dbReference type="CDD" id="cd01100">
    <property type="entry name" value="APPLE_Factor_XI_like"/>
    <property type="match status" value="1"/>
</dbReference>
<comment type="similarity">
    <text evidence="1">Belongs to the protease inhibitor I39 (alpha-2-macroglobulin) family. Bacterial alpha-2-macroglobulin subfamily.</text>
</comment>
<evidence type="ECO:0000256" key="2">
    <source>
        <dbReference type="ARBA" id="ARBA00022729"/>
    </source>
</evidence>
<keyword evidence="4" id="KW-1015">Disulfide bond</keyword>
<dbReference type="InterPro" id="IPR047565">
    <property type="entry name" value="Alpha-macroglob_thiol-ester_cl"/>
</dbReference>
<feature type="chain" id="PRO_5044004450" evidence="5">
    <location>
        <begin position="20"/>
        <end position="1810"/>
    </location>
</feature>
<gene>
    <name evidence="9" type="ORF">ABFB10_10090</name>
</gene>
<dbReference type="InterPro" id="IPR021868">
    <property type="entry name" value="Alpha_2_Macroglob_MG3"/>
</dbReference>
<evidence type="ECO:0000256" key="5">
    <source>
        <dbReference type="SAM" id="SignalP"/>
    </source>
</evidence>
<dbReference type="PANTHER" id="PTHR40094">
    <property type="entry name" value="ALPHA-2-MACROGLOBULIN HOMOLOG"/>
    <property type="match status" value="1"/>
</dbReference>
<accession>A0AAW9SEX1</accession>
<dbReference type="InterPro" id="IPR041246">
    <property type="entry name" value="Bact_MG10"/>
</dbReference>
<evidence type="ECO:0000259" key="8">
    <source>
        <dbReference type="SMART" id="SM01360"/>
    </source>
</evidence>
<feature type="domain" description="Apple" evidence="6">
    <location>
        <begin position="30"/>
        <end position="92"/>
    </location>
</feature>
<dbReference type="InterPro" id="IPR011626">
    <property type="entry name" value="Alpha-macroglobulin_TED"/>
</dbReference>
<dbReference type="GO" id="GO:0006508">
    <property type="term" value="P:proteolysis"/>
    <property type="evidence" value="ECO:0007669"/>
    <property type="project" value="InterPro"/>
</dbReference>
<feature type="domain" description="Alpha-2-macroglobulin" evidence="8">
    <location>
        <begin position="1156"/>
        <end position="1245"/>
    </location>
</feature>
<evidence type="ECO:0000256" key="1">
    <source>
        <dbReference type="ARBA" id="ARBA00010556"/>
    </source>
</evidence>
<evidence type="ECO:0000313" key="9">
    <source>
        <dbReference type="EMBL" id="MEN9061342.1"/>
    </source>
</evidence>
<evidence type="ECO:0000256" key="4">
    <source>
        <dbReference type="ARBA" id="ARBA00023157"/>
    </source>
</evidence>
<dbReference type="SMART" id="SM01419">
    <property type="entry name" value="Thiol-ester_cl"/>
    <property type="match status" value="1"/>
</dbReference>
<dbReference type="Pfam" id="PF07678">
    <property type="entry name" value="TED_complement"/>
    <property type="match status" value="1"/>
</dbReference>
<dbReference type="InterPro" id="IPR001599">
    <property type="entry name" value="Macroglobln_a2"/>
</dbReference>
<dbReference type="InterPro" id="IPR026284">
    <property type="entry name" value="A2MG_proteobact"/>
</dbReference>
<reference evidence="9 10" key="1">
    <citation type="submission" date="2024-05" db="EMBL/GenBank/DDBJ databases">
        <title>Genome sequence of Ponticoccus litoralis KCCM 90028.</title>
        <authorList>
            <person name="Kim J.M."/>
            <person name="Lee J.K."/>
            <person name="Choi B.J."/>
            <person name="Bayburt H."/>
            <person name="Baek J.H."/>
            <person name="Jeon C.O."/>
        </authorList>
    </citation>
    <scope>NUCLEOTIDE SEQUENCE [LARGE SCALE GENOMIC DNA]</scope>
    <source>
        <strain evidence="9 10">KCCM 90028</strain>
    </source>
</reference>
<dbReference type="InterPro" id="IPR003609">
    <property type="entry name" value="Pan_app"/>
</dbReference>
<dbReference type="SUPFAM" id="SSF48239">
    <property type="entry name" value="Terpenoid cyclases/Protein prenyltransferases"/>
    <property type="match status" value="1"/>
</dbReference>